<dbReference type="Proteomes" id="UP000015106">
    <property type="component" value="Chromosome 5"/>
</dbReference>
<reference evidence="3" key="1">
    <citation type="journal article" date="2013" name="Nature">
        <title>Draft genome of the wheat A-genome progenitor Triticum urartu.</title>
        <authorList>
            <person name="Ling H.Q."/>
            <person name="Zhao S."/>
            <person name="Liu D."/>
            <person name="Wang J."/>
            <person name="Sun H."/>
            <person name="Zhang C."/>
            <person name="Fan H."/>
            <person name="Li D."/>
            <person name="Dong L."/>
            <person name="Tao Y."/>
            <person name="Gao C."/>
            <person name="Wu H."/>
            <person name="Li Y."/>
            <person name="Cui Y."/>
            <person name="Guo X."/>
            <person name="Zheng S."/>
            <person name="Wang B."/>
            <person name="Yu K."/>
            <person name="Liang Q."/>
            <person name="Yang W."/>
            <person name="Lou X."/>
            <person name="Chen J."/>
            <person name="Feng M."/>
            <person name="Jian J."/>
            <person name="Zhang X."/>
            <person name="Luo G."/>
            <person name="Jiang Y."/>
            <person name="Liu J."/>
            <person name="Wang Z."/>
            <person name="Sha Y."/>
            <person name="Zhang B."/>
            <person name="Wu H."/>
            <person name="Tang D."/>
            <person name="Shen Q."/>
            <person name="Xue P."/>
            <person name="Zou S."/>
            <person name="Wang X."/>
            <person name="Liu X."/>
            <person name="Wang F."/>
            <person name="Yang Y."/>
            <person name="An X."/>
            <person name="Dong Z."/>
            <person name="Zhang K."/>
            <person name="Zhang X."/>
            <person name="Luo M.C."/>
            <person name="Dvorak J."/>
            <person name="Tong Y."/>
            <person name="Wang J."/>
            <person name="Yang H."/>
            <person name="Li Z."/>
            <person name="Wang D."/>
            <person name="Zhang A."/>
            <person name="Wang J."/>
        </authorList>
    </citation>
    <scope>NUCLEOTIDE SEQUENCE</scope>
    <source>
        <strain evidence="3">cv. G1812</strain>
    </source>
</reference>
<protein>
    <submittedName>
        <fullName evidence="2">Uncharacterized protein</fullName>
    </submittedName>
</protein>
<keyword evidence="3" id="KW-1185">Reference proteome</keyword>
<organism evidence="2 3">
    <name type="scientific">Triticum urartu</name>
    <name type="common">Red wild einkorn</name>
    <name type="synonym">Crithodium urartu</name>
    <dbReference type="NCBI Taxonomy" id="4572"/>
    <lineage>
        <taxon>Eukaryota</taxon>
        <taxon>Viridiplantae</taxon>
        <taxon>Streptophyta</taxon>
        <taxon>Embryophyta</taxon>
        <taxon>Tracheophyta</taxon>
        <taxon>Spermatophyta</taxon>
        <taxon>Magnoliopsida</taxon>
        <taxon>Liliopsida</taxon>
        <taxon>Poales</taxon>
        <taxon>Poaceae</taxon>
        <taxon>BOP clade</taxon>
        <taxon>Pooideae</taxon>
        <taxon>Triticodae</taxon>
        <taxon>Triticeae</taxon>
        <taxon>Triticinae</taxon>
        <taxon>Triticum</taxon>
    </lineage>
</organism>
<sequence>RAARVGSLYSRPVEALRTVRSKTNGRDRTGPSKSGSVHTEQSGLVPPEPSAVRRGSSFVQKARAILDPGPPAPAALSRRIPELRSSRRWGTVHLRQPSPQLQKKKPGKLQRLTRSRRRRYAAPAPTQRG</sequence>
<feature type="region of interest" description="Disordered" evidence="1">
    <location>
        <begin position="1"/>
        <end position="129"/>
    </location>
</feature>
<reference evidence="2" key="2">
    <citation type="submission" date="2018-03" db="EMBL/GenBank/DDBJ databases">
        <title>The Triticum urartu genome reveals the dynamic nature of wheat genome evolution.</title>
        <authorList>
            <person name="Ling H."/>
            <person name="Ma B."/>
            <person name="Shi X."/>
            <person name="Liu H."/>
            <person name="Dong L."/>
            <person name="Sun H."/>
            <person name="Cao Y."/>
            <person name="Gao Q."/>
            <person name="Zheng S."/>
            <person name="Li Y."/>
            <person name="Yu Y."/>
            <person name="Du H."/>
            <person name="Qi M."/>
            <person name="Li Y."/>
            <person name="Yu H."/>
            <person name="Cui Y."/>
            <person name="Wang N."/>
            <person name="Chen C."/>
            <person name="Wu H."/>
            <person name="Zhao Y."/>
            <person name="Zhang J."/>
            <person name="Li Y."/>
            <person name="Zhou W."/>
            <person name="Zhang B."/>
            <person name="Hu W."/>
            <person name="Eijk M."/>
            <person name="Tang J."/>
            <person name="Witsenboer H."/>
            <person name="Zhao S."/>
            <person name="Li Z."/>
            <person name="Zhang A."/>
            <person name="Wang D."/>
            <person name="Liang C."/>
        </authorList>
    </citation>
    <scope>NUCLEOTIDE SEQUENCE [LARGE SCALE GENOMIC DNA]</scope>
    <source>
        <strain evidence="2">cv. G1812</strain>
    </source>
</reference>
<dbReference type="Gramene" id="TuG1812G0500002569.01.T01">
    <property type="protein sequence ID" value="TuG1812G0500002569.01.T01"/>
    <property type="gene ID" value="TuG1812G0500002569.01"/>
</dbReference>
<accession>A0A8R7UIK9</accession>
<evidence type="ECO:0000256" key="1">
    <source>
        <dbReference type="SAM" id="MobiDB-lite"/>
    </source>
</evidence>
<name>A0A8R7UIK9_TRIUA</name>
<dbReference type="AlphaFoldDB" id="A0A8R7UIK9"/>
<evidence type="ECO:0000313" key="2">
    <source>
        <dbReference type="EnsemblPlants" id="TuG1812G0500002569.01.T01"/>
    </source>
</evidence>
<evidence type="ECO:0000313" key="3">
    <source>
        <dbReference type="Proteomes" id="UP000015106"/>
    </source>
</evidence>
<dbReference type="EnsemblPlants" id="TuG1812G0500002569.01.T01">
    <property type="protein sequence ID" value="TuG1812G0500002569.01.T01"/>
    <property type="gene ID" value="TuG1812G0500002569.01"/>
</dbReference>
<feature type="compositionally biased region" description="Polar residues" evidence="1">
    <location>
        <begin position="31"/>
        <end position="42"/>
    </location>
</feature>
<feature type="compositionally biased region" description="Basic residues" evidence="1">
    <location>
        <begin position="102"/>
        <end position="120"/>
    </location>
</feature>
<reference evidence="2" key="3">
    <citation type="submission" date="2022-06" db="UniProtKB">
        <authorList>
            <consortium name="EnsemblPlants"/>
        </authorList>
    </citation>
    <scope>IDENTIFICATION</scope>
</reference>
<proteinExistence type="predicted"/>